<feature type="region of interest" description="Disordered" evidence="1">
    <location>
        <begin position="14"/>
        <end position="33"/>
    </location>
</feature>
<dbReference type="EMBL" id="CADCUF010000017">
    <property type="protein sequence ID" value="CAA9316495.1"/>
    <property type="molecule type" value="Genomic_DNA"/>
</dbReference>
<feature type="non-terminal residue" evidence="2">
    <location>
        <position position="1"/>
    </location>
</feature>
<proteinExistence type="predicted"/>
<feature type="compositionally biased region" description="Low complexity" evidence="1">
    <location>
        <begin position="163"/>
        <end position="177"/>
    </location>
</feature>
<sequence>ERLARRSLRAVRRVRAGAERRGHDARRHQHVGAPRGGWWAVARRGPRPARRGAPGCRRCGRGRRPWCAAHPRPRRPLRGCPRLRGARRVRRPRARPGAPARGGGARGRRRGGGSRAGGPGRRDARTHLRLVVVPRPGRWRGADRGHRPGPWHDGRRPPRRPARCLPRVAAPAPRPGRGAQGEQHLAGARPGGAGRARGPRPVPQPPTRAAGPRGRGAAAARTRRDSAAAGRGGVRRRRPGALGCSGAVRPRAAGAPARAV</sequence>
<evidence type="ECO:0000256" key="1">
    <source>
        <dbReference type="SAM" id="MobiDB-lite"/>
    </source>
</evidence>
<dbReference type="AlphaFoldDB" id="A0A6J4KVB7"/>
<evidence type="ECO:0000313" key="2">
    <source>
        <dbReference type="EMBL" id="CAA9316495.1"/>
    </source>
</evidence>
<feature type="region of interest" description="Disordered" evidence="1">
    <location>
        <begin position="70"/>
        <end position="260"/>
    </location>
</feature>
<protein>
    <submittedName>
        <fullName evidence="2">MBL-fold metallo-hydrolase superfamily</fullName>
    </submittedName>
</protein>
<accession>A0A6J4KVB7</accession>
<feature type="compositionally biased region" description="Low complexity" evidence="1">
    <location>
        <begin position="240"/>
        <end position="260"/>
    </location>
</feature>
<reference evidence="2" key="1">
    <citation type="submission" date="2020-02" db="EMBL/GenBank/DDBJ databases">
        <authorList>
            <person name="Meier V. D."/>
        </authorList>
    </citation>
    <scope>NUCLEOTIDE SEQUENCE</scope>
    <source>
        <strain evidence="2">AVDCRST_MAG24</strain>
    </source>
</reference>
<name>A0A6J4KVB7_9ACTN</name>
<gene>
    <name evidence="2" type="ORF">AVDCRST_MAG24-114</name>
</gene>
<organism evidence="2">
    <name type="scientific">uncultured Nocardioidaceae bacterium</name>
    <dbReference type="NCBI Taxonomy" id="253824"/>
    <lineage>
        <taxon>Bacteria</taxon>
        <taxon>Bacillati</taxon>
        <taxon>Actinomycetota</taxon>
        <taxon>Actinomycetes</taxon>
        <taxon>Propionibacteriales</taxon>
        <taxon>Nocardioidaceae</taxon>
        <taxon>environmental samples</taxon>
    </lineage>
</organism>
<dbReference type="GO" id="GO:0016787">
    <property type="term" value="F:hydrolase activity"/>
    <property type="evidence" value="ECO:0007669"/>
    <property type="project" value="UniProtKB-KW"/>
</dbReference>
<feature type="compositionally biased region" description="Basic residues" evidence="1">
    <location>
        <begin position="84"/>
        <end position="94"/>
    </location>
</feature>
<feature type="compositionally biased region" description="Low complexity" evidence="1">
    <location>
        <begin position="207"/>
        <end position="220"/>
    </location>
</feature>
<feature type="non-terminal residue" evidence="2">
    <location>
        <position position="260"/>
    </location>
</feature>
<keyword evidence="2" id="KW-0378">Hydrolase</keyword>
<feature type="compositionally biased region" description="Basic and acidic residues" evidence="1">
    <location>
        <begin position="140"/>
        <end position="156"/>
    </location>
</feature>